<dbReference type="PANTHER" id="PTHR24304:SF2">
    <property type="entry name" value="24-HYDROXYCHOLESTEROL 7-ALPHA-HYDROXYLASE"/>
    <property type="match status" value="1"/>
</dbReference>
<gene>
    <name evidence="9" type="ORF">OHK93_004370</name>
</gene>
<keyword evidence="8" id="KW-1133">Transmembrane helix</keyword>
<keyword evidence="8" id="KW-0472">Membrane</keyword>
<organism evidence="9 10">
    <name type="scientific">Ramalina farinacea</name>
    <dbReference type="NCBI Taxonomy" id="258253"/>
    <lineage>
        <taxon>Eukaryota</taxon>
        <taxon>Fungi</taxon>
        <taxon>Dikarya</taxon>
        <taxon>Ascomycota</taxon>
        <taxon>Pezizomycotina</taxon>
        <taxon>Lecanoromycetes</taxon>
        <taxon>OSLEUM clade</taxon>
        <taxon>Lecanoromycetidae</taxon>
        <taxon>Lecanorales</taxon>
        <taxon>Lecanorineae</taxon>
        <taxon>Ramalinaceae</taxon>
        <taxon>Ramalina</taxon>
    </lineage>
</organism>
<feature type="binding site" description="axial binding residue" evidence="6">
    <location>
        <position position="553"/>
    </location>
    <ligand>
        <name>heme</name>
        <dbReference type="ChEBI" id="CHEBI:30413"/>
    </ligand>
    <ligandPart>
        <name>Fe</name>
        <dbReference type="ChEBI" id="CHEBI:18248"/>
    </ligandPart>
</feature>
<dbReference type="Gene3D" id="1.10.630.10">
    <property type="entry name" value="Cytochrome P450"/>
    <property type="match status" value="1"/>
</dbReference>
<evidence type="ECO:0000313" key="10">
    <source>
        <dbReference type="Proteomes" id="UP001161017"/>
    </source>
</evidence>
<proteinExistence type="inferred from homology"/>
<evidence type="ECO:0000256" key="2">
    <source>
        <dbReference type="ARBA" id="ARBA00010617"/>
    </source>
</evidence>
<dbReference type="CDD" id="cd11040">
    <property type="entry name" value="CYP7_CYP8-like"/>
    <property type="match status" value="1"/>
</dbReference>
<evidence type="ECO:0000256" key="8">
    <source>
        <dbReference type="SAM" id="Phobius"/>
    </source>
</evidence>
<evidence type="ECO:0000256" key="6">
    <source>
        <dbReference type="PIRSR" id="PIRSR602403-1"/>
    </source>
</evidence>
<dbReference type="SUPFAM" id="SSF48264">
    <property type="entry name" value="Cytochrome P450"/>
    <property type="match status" value="1"/>
</dbReference>
<evidence type="ECO:0000256" key="4">
    <source>
        <dbReference type="ARBA" id="ARBA00022723"/>
    </source>
</evidence>
<feature type="transmembrane region" description="Helical" evidence="8">
    <location>
        <begin position="91"/>
        <end position="110"/>
    </location>
</feature>
<evidence type="ECO:0000256" key="3">
    <source>
        <dbReference type="ARBA" id="ARBA00022617"/>
    </source>
</evidence>
<dbReference type="InterPro" id="IPR036396">
    <property type="entry name" value="Cyt_P450_sf"/>
</dbReference>
<dbReference type="GO" id="GO:0005506">
    <property type="term" value="F:iron ion binding"/>
    <property type="evidence" value="ECO:0007669"/>
    <property type="project" value="InterPro"/>
</dbReference>
<dbReference type="EMBL" id="JAPUFD010000020">
    <property type="protein sequence ID" value="MDI1492589.1"/>
    <property type="molecule type" value="Genomic_DNA"/>
</dbReference>
<feature type="region of interest" description="Disordered" evidence="7">
    <location>
        <begin position="504"/>
        <end position="532"/>
    </location>
</feature>
<keyword evidence="4 6" id="KW-0479">Metal-binding</keyword>
<evidence type="ECO:0000256" key="7">
    <source>
        <dbReference type="SAM" id="MobiDB-lite"/>
    </source>
</evidence>
<keyword evidence="10" id="KW-1185">Reference proteome</keyword>
<comment type="caution">
    <text evidence="9">The sequence shown here is derived from an EMBL/GenBank/DDBJ whole genome shotgun (WGS) entry which is preliminary data.</text>
</comment>
<keyword evidence="3 6" id="KW-0349">Heme</keyword>
<dbReference type="GO" id="GO:0008395">
    <property type="term" value="F:steroid hydroxylase activity"/>
    <property type="evidence" value="ECO:0007669"/>
    <property type="project" value="TreeGrafter"/>
</dbReference>
<comment type="cofactor">
    <cofactor evidence="1 6">
        <name>heme</name>
        <dbReference type="ChEBI" id="CHEBI:30413"/>
    </cofactor>
</comment>
<dbReference type="PRINTS" id="PR00465">
    <property type="entry name" value="EP450IV"/>
</dbReference>
<dbReference type="Proteomes" id="UP001161017">
    <property type="component" value="Unassembled WGS sequence"/>
</dbReference>
<accession>A0AA43QVY2</accession>
<dbReference type="InterPro" id="IPR002403">
    <property type="entry name" value="Cyt_P450_E_grp-IV"/>
</dbReference>
<evidence type="ECO:0000256" key="5">
    <source>
        <dbReference type="ARBA" id="ARBA00023004"/>
    </source>
</evidence>
<dbReference type="InterPro" id="IPR001128">
    <property type="entry name" value="Cyt_P450"/>
</dbReference>
<dbReference type="InterPro" id="IPR050529">
    <property type="entry name" value="CYP450_sterol_14alpha_dmase"/>
</dbReference>
<keyword evidence="5 6" id="KW-0408">Iron</keyword>
<evidence type="ECO:0000313" key="9">
    <source>
        <dbReference type="EMBL" id="MDI1492589.1"/>
    </source>
</evidence>
<evidence type="ECO:0008006" key="11">
    <source>
        <dbReference type="Google" id="ProtNLM"/>
    </source>
</evidence>
<evidence type="ECO:0000256" key="1">
    <source>
        <dbReference type="ARBA" id="ARBA00001971"/>
    </source>
</evidence>
<sequence length="616" mass="69653">MQVEHYDTSWPAPGLENQTFRTQQPDKATSLHQTLLDTDFHLGILNMIQQPYALGLLSCLPFILTYILTQVESKTAMQSSKVGRKAPLTPYAIPIIGHAAMFVWSLGALVHKNNARFGKYVPVRFRGMFTELAFVSGPKNVALIFRRSKDFAAKASVVIAMDRLFGSPQRTVRFYDDDNSGMEMVPHSYSNVREEDRIHHIVHVQVIKYLSGNGLKPMTQRFMENMGRQIFTSGVGSEWLEMDDLFGFCQVKLLEASLDAMFGPYLTALNPNFVDDYWKFDQSTAYLLKGFPKWIVPQSWKARQRCLDSLKKYNAYANKLHDGDGRKDYEGLDPFFGTEFIRQRKEAMSKMGTFDEDAIAAEDLAIMWATNSNSIPAAFWFLYEIFSDPVLLSRVREEVDECILPSSDPDAPPQFDLTALGNSPLLQSCYAETLRLRTAILVTRVPEHDDFQLGDYVFPKNNLIMVASQTAHMDEDVWNTGTSEAPHPINTFWAERFLVHPDAPGSGPLKHAKAQRPKQSLPEIPESVKEKPRFSTEGLSGAWIPYGGGQTLCPGRHYAKQEMLVTFAILASAFDLEILHEPGVKTEANTKYFGLGVMPPKDKTPIRIRRRKQTVL</sequence>
<dbReference type="GO" id="GO:0016705">
    <property type="term" value="F:oxidoreductase activity, acting on paired donors, with incorporation or reduction of molecular oxygen"/>
    <property type="evidence" value="ECO:0007669"/>
    <property type="project" value="InterPro"/>
</dbReference>
<reference evidence="9" key="1">
    <citation type="journal article" date="2023" name="Genome Biol. Evol.">
        <title>First Whole Genome Sequence and Flow Cytometry Genome Size Data for the Lichen-Forming Fungus Ramalina farinacea (Ascomycota).</title>
        <authorList>
            <person name="Llewellyn T."/>
            <person name="Mian S."/>
            <person name="Hill R."/>
            <person name="Leitch I.J."/>
            <person name="Gaya E."/>
        </authorList>
    </citation>
    <scope>NUCLEOTIDE SEQUENCE</scope>
    <source>
        <strain evidence="9">LIQ254RAFAR</strain>
    </source>
</reference>
<comment type="similarity">
    <text evidence="2">Belongs to the cytochrome P450 family.</text>
</comment>
<dbReference type="Pfam" id="PF00067">
    <property type="entry name" value="p450"/>
    <property type="match status" value="2"/>
</dbReference>
<protein>
    <recommendedName>
        <fullName evidence="11">Cytochrome P450</fullName>
    </recommendedName>
</protein>
<dbReference type="GO" id="GO:0020037">
    <property type="term" value="F:heme binding"/>
    <property type="evidence" value="ECO:0007669"/>
    <property type="project" value="InterPro"/>
</dbReference>
<feature type="transmembrane region" description="Helical" evidence="8">
    <location>
        <begin position="52"/>
        <end position="71"/>
    </location>
</feature>
<name>A0AA43QVY2_9LECA</name>
<keyword evidence="8" id="KW-0812">Transmembrane</keyword>
<dbReference type="AlphaFoldDB" id="A0AA43QVY2"/>
<dbReference type="PANTHER" id="PTHR24304">
    <property type="entry name" value="CYTOCHROME P450 FAMILY 7"/>
    <property type="match status" value="1"/>
</dbReference>